<evidence type="ECO:0000313" key="3">
    <source>
        <dbReference type="EMBL" id="GHC28061.1"/>
    </source>
</evidence>
<dbReference type="Pfam" id="PF00534">
    <property type="entry name" value="Glycos_transf_1"/>
    <property type="match status" value="1"/>
</dbReference>
<comment type="caution">
    <text evidence="3">The sequence shown here is derived from an EMBL/GenBank/DDBJ whole genome shotgun (WGS) entry which is preliminary data.</text>
</comment>
<gene>
    <name evidence="3" type="primary">wcbB</name>
    <name evidence="3" type="ORF">GCM10007291_30420</name>
</gene>
<proteinExistence type="predicted"/>
<dbReference type="Gene3D" id="3.40.50.2000">
    <property type="entry name" value="Glycogen Phosphorylase B"/>
    <property type="match status" value="1"/>
</dbReference>
<reference evidence="4" key="1">
    <citation type="journal article" date="2019" name="Int. J. Syst. Evol. Microbiol.">
        <title>The Global Catalogue of Microorganisms (GCM) 10K type strain sequencing project: providing services to taxonomists for standard genome sequencing and annotation.</title>
        <authorList>
            <consortium name="The Broad Institute Genomics Platform"/>
            <consortium name="The Broad Institute Genome Sequencing Center for Infectious Disease"/>
            <person name="Wu L."/>
            <person name="Ma J."/>
        </authorList>
    </citation>
    <scope>NUCLEOTIDE SEQUENCE [LARGE SCALE GENOMIC DNA]</scope>
    <source>
        <strain evidence="4">KCTC 23298</strain>
    </source>
</reference>
<evidence type="ECO:0000256" key="1">
    <source>
        <dbReference type="ARBA" id="ARBA00022679"/>
    </source>
</evidence>
<dbReference type="InterPro" id="IPR001296">
    <property type="entry name" value="Glyco_trans_1"/>
</dbReference>
<feature type="domain" description="Glycosyl transferase family 1" evidence="2">
    <location>
        <begin position="232"/>
        <end position="379"/>
    </location>
</feature>
<keyword evidence="1" id="KW-0808">Transferase</keyword>
<accession>A0ABQ3FKE8</accession>
<sequence>MPAARLLDLTRLMSRLGRPVATGIDRVELAYLDRFLADHKAGGPALHALVRLSSFMVLLDADGSNQLAQMARVGLPLPAAGRWARLRFADNPLRAQAETAVYRLARRRVPSLLPNLLLRRLPVDCRYYNVGHSHLTPALFAALRRQGLRSSVLLHDVIPLDYPQYTRAGIPEVFARKMAAVAAGADRVIHTAQVTRQANEAQLRRFGRLPEGVVAPLGIVAPAPGPFHLPGLDPERPYFVAVGTIEPRKNHMLLLDVWERLGKRLPPERMPQLVIAGSRGWRNEEVFARLNAAPAHVIEAPGLDDTALSGLLTGAQGLLFPSLAEGFGLPPLEALALGVPVYVSDLPVLRELLGDTGIYLGTSDVYSWTETIFRALSASPRQRTAAATLREAGSTMAPFDWDAHFKTVLSNDW</sequence>
<dbReference type="PANTHER" id="PTHR46401:SF2">
    <property type="entry name" value="GLYCOSYLTRANSFERASE WBBK-RELATED"/>
    <property type="match status" value="1"/>
</dbReference>
<dbReference type="EMBL" id="BMYI01000009">
    <property type="protein sequence ID" value="GHC28061.1"/>
    <property type="molecule type" value="Genomic_DNA"/>
</dbReference>
<dbReference type="RefSeq" id="WP_229825544.1">
    <property type="nucleotide sequence ID" value="NZ_BMYI01000009.1"/>
</dbReference>
<evidence type="ECO:0000313" key="4">
    <source>
        <dbReference type="Proteomes" id="UP000658305"/>
    </source>
</evidence>
<dbReference type="Proteomes" id="UP000658305">
    <property type="component" value="Unassembled WGS sequence"/>
</dbReference>
<dbReference type="PANTHER" id="PTHR46401">
    <property type="entry name" value="GLYCOSYLTRANSFERASE WBBK-RELATED"/>
    <property type="match status" value="1"/>
</dbReference>
<keyword evidence="4" id="KW-1185">Reference proteome</keyword>
<organism evidence="3 4">
    <name type="scientific">Gemmobacter nanjingensis</name>
    <dbReference type="NCBI Taxonomy" id="488454"/>
    <lineage>
        <taxon>Bacteria</taxon>
        <taxon>Pseudomonadati</taxon>
        <taxon>Pseudomonadota</taxon>
        <taxon>Alphaproteobacteria</taxon>
        <taxon>Rhodobacterales</taxon>
        <taxon>Paracoccaceae</taxon>
        <taxon>Gemmobacter</taxon>
    </lineage>
</organism>
<protein>
    <submittedName>
        <fullName evidence="3">Capsular polysaccharide glycosyltransferase biosynthesis protein</fullName>
    </submittedName>
</protein>
<dbReference type="SUPFAM" id="SSF53756">
    <property type="entry name" value="UDP-Glycosyltransferase/glycogen phosphorylase"/>
    <property type="match status" value="1"/>
</dbReference>
<dbReference type="CDD" id="cd03809">
    <property type="entry name" value="GT4_MtfB-like"/>
    <property type="match status" value="1"/>
</dbReference>
<evidence type="ECO:0000259" key="2">
    <source>
        <dbReference type="Pfam" id="PF00534"/>
    </source>
</evidence>
<name>A0ABQ3FKE8_9RHOB</name>